<dbReference type="SUPFAM" id="SSF55729">
    <property type="entry name" value="Acyl-CoA N-acyltransferases (Nat)"/>
    <property type="match status" value="1"/>
</dbReference>
<dbReference type="EMBL" id="DTBP01000010">
    <property type="protein sequence ID" value="HGQ73671.1"/>
    <property type="molecule type" value="Genomic_DNA"/>
</dbReference>
<dbReference type="PANTHER" id="PTHR23091:SF4">
    <property type="entry name" value="N-TERMINAL AMINO-ACID N(ALPHA)-ACETYLTRANSFERASE NATA"/>
    <property type="match status" value="1"/>
</dbReference>
<dbReference type="PROSITE" id="PS51186">
    <property type="entry name" value="GNAT"/>
    <property type="match status" value="1"/>
</dbReference>
<dbReference type="CDD" id="cd04301">
    <property type="entry name" value="NAT_SF"/>
    <property type="match status" value="1"/>
</dbReference>
<name>A0A7C4NMP7_STAMA</name>
<dbReference type="Gene3D" id="3.40.630.30">
    <property type="match status" value="1"/>
</dbReference>
<proteinExistence type="predicted"/>
<dbReference type="InterPro" id="IPR000182">
    <property type="entry name" value="GNAT_dom"/>
</dbReference>
<accession>A0A7C4NMP7</accession>
<dbReference type="InterPro" id="IPR006464">
    <property type="entry name" value="AcTrfase_RimI/Ard1"/>
</dbReference>
<sequence length="148" mass="17225">MNIVIREFRISDLDSVINIENKCFKPEHRYSKSVFLELFRTYPDCFYVAVIDNLVVGYVICGYIEDFGHIISIAVDPDFQSRGIGKKLLLKTEEILKEKGVRVVYLEVGVSNYRAINLYLKNGYTPITILEKYYGDEDAYLMIKKLYV</sequence>
<dbReference type="InterPro" id="IPR045047">
    <property type="entry name" value="Ard1-like"/>
</dbReference>
<organism evidence="4">
    <name type="scientific">Staphylothermus marinus</name>
    <dbReference type="NCBI Taxonomy" id="2280"/>
    <lineage>
        <taxon>Archaea</taxon>
        <taxon>Thermoproteota</taxon>
        <taxon>Thermoprotei</taxon>
        <taxon>Desulfurococcales</taxon>
        <taxon>Desulfurococcaceae</taxon>
        <taxon>Staphylothermus</taxon>
    </lineage>
</organism>
<reference evidence="4" key="1">
    <citation type="journal article" date="2020" name="mSystems">
        <title>Genome- and Community-Level Interaction Insights into Carbon Utilization and Element Cycling Functions of Hydrothermarchaeota in Hydrothermal Sediment.</title>
        <authorList>
            <person name="Zhou Z."/>
            <person name="Liu Y."/>
            <person name="Xu W."/>
            <person name="Pan J."/>
            <person name="Luo Z.H."/>
            <person name="Li M."/>
        </authorList>
    </citation>
    <scope>NUCLEOTIDE SEQUENCE [LARGE SCALE GENOMIC DNA]</scope>
    <source>
        <strain evidence="4">SpSt-648</strain>
    </source>
</reference>
<keyword evidence="1 4" id="KW-0808">Transferase</keyword>
<evidence type="ECO:0000256" key="2">
    <source>
        <dbReference type="ARBA" id="ARBA00023315"/>
    </source>
</evidence>
<dbReference type="NCBIfam" id="TIGR01575">
    <property type="entry name" value="rimI"/>
    <property type="match status" value="1"/>
</dbReference>
<dbReference type="PANTHER" id="PTHR23091">
    <property type="entry name" value="N-TERMINAL ACETYLTRANSFERASE"/>
    <property type="match status" value="1"/>
</dbReference>
<evidence type="ECO:0000259" key="3">
    <source>
        <dbReference type="PROSITE" id="PS51186"/>
    </source>
</evidence>
<evidence type="ECO:0000256" key="1">
    <source>
        <dbReference type="ARBA" id="ARBA00022679"/>
    </source>
</evidence>
<comment type="caution">
    <text evidence="4">The sequence shown here is derived from an EMBL/GenBank/DDBJ whole genome shotgun (WGS) entry which is preliminary data.</text>
</comment>
<protein>
    <submittedName>
        <fullName evidence="4">Ribosomal-protein-alanine N-acetyltransferase</fullName>
    </submittedName>
</protein>
<evidence type="ECO:0000313" key="4">
    <source>
        <dbReference type="EMBL" id="HGQ73671.1"/>
    </source>
</evidence>
<dbReference type="GO" id="GO:0031415">
    <property type="term" value="C:NatA complex"/>
    <property type="evidence" value="ECO:0007669"/>
    <property type="project" value="InterPro"/>
</dbReference>
<dbReference type="Pfam" id="PF00583">
    <property type="entry name" value="Acetyltransf_1"/>
    <property type="match status" value="1"/>
</dbReference>
<feature type="domain" description="N-acetyltransferase" evidence="3">
    <location>
        <begin position="3"/>
        <end position="147"/>
    </location>
</feature>
<dbReference type="InterPro" id="IPR016181">
    <property type="entry name" value="Acyl_CoA_acyltransferase"/>
</dbReference>
<gene>
    <name evidence="4" type="primary">rimI</name>
    <name evidence="4" type="ORF">ENU20_01130</name>
</gene>
<dbReference type="GO" id="GO:0004596">
    <property type="term" value="F:protein-N-terminal amino-acid acetyltransferase activity"/>
    <property type="evidence" value="ECO:0007669"/>
    <property type="project" value="InterPro"/>
</dbReference>
<dbReference type="AlphaFoldDB" id="A0A7C4NMP7"/>
<keyword evidence="2" id="KW-0012">Acyltransferase</keyword>